<accession>A0A510UIH4</accession>
<keyword evidence="9 10" id="KW-0472">Membrane</keyword>
<dbReference type="PIRSF" id="PIRSF002786">
    <property type="entry name" value="XcpX"/>
    <property type="match status" value="1"/>
</dbReference>
<keyword evidence="8" id="KW-1133">Transmembrane helix</keyword>
<reference evidence="13 14" key="1">
    <citation type="submission" date="2019-07" db="EMBL/GenBank/DDBJ databases">
        <title>Whole genome shotgun sequence of Aliivibrio fischeri NBRC 101058.</title>
        <authorList>
            <person name="Hosoyama A."/>
            <person name="Uohara A."/>
            <person name="Ohji S."/>
            <person name="Ichikawa N."/>
        </authorList>
    </citation>
    <scope>NUCLEOTIDE SEQUENCE [LARGE SCALE GENOMIC DNA]</scope>
    <source>
        <strain evidence="13 14">NBRC 101058</strain>
    </source>
</reference>
<evidence type="ECO:0000256" key="2">
    <source>
        <dbReference type="ARBA" id="ARBA00007246"/>
    </source>
</evidence>
<dbReference type="GO" id="GO:0005886">
    <property type="term" value="C:plasma membrane"/>
    <property type="evidence" value="ECO:0007669"/>
    <property type="project" value="UniProtKB-SubCell"/>
</dbReference>
<comment type="similarity">
    <text evidence="2 10">Belongs to the GSP K family.</text>
</comment>
<keyword evidence="6" id="KW-0812">Transmembrane</keyword>
<sequence>MRKVGVISHFKKNKGVALIVVLLLLAIMTTIAAQMSERLFLQFHRAQNQLNHQQAYWYSIGVEALAKTGIEEAYKDGKNINLSQAWATEETTYPLDYGEAYGGVKDKQACFNLNALSSIEASNDSSKRPFLVGVWKNLLESVEADNYLAETIADSTWEYLDPDDVVRSMTGVEDNTYQSFKPAYLAPNSWMGDVSELRAVNGVTAEVVEKVSPLICAIPSGNWYLNVNTLAPENAKILVALFSPNLSEGDARSVLEDRPFDGWDSVDDFLAEGPINRVEEKVRKQAKDYLSVDSQFFELDAQVLVEDSRVRVRSLLHSSDKKVVNVIRRQYGGMSERTSDNTVE</sequence>
<keyword evidence="4 10" id="KW-1003">Cell membrane</keyword>
<feature type="domain" description="T2SS protein K first SAM-like" evidence="12">
    <location>
        <begin position="109"/>
        <end position="219"/>
    </location>
</feature>
<dbReference type="InterPro" id="IPR038072">
    <property type="entry name" value="GspK_central_sf"/>
</dbReference>
<evidence type="ECO:0000256" key="1">
    <source>
        <dbReference type="ARBA" id="ARBA00004533"/>
    </source>
</evidence>
<dbReference type="PANTHER" id="PTHR38831:SF1">
    <property type="entry name" value="TYPE II SECRETION SYSTEM PROTEIN K-RELATED"/>
    <property type="match status" value="1"/>
</dbReference>
<dbReference type="Pfam" id="PF03934">
    <property type="entry name" value="T2SSK"/>
    <property type="match status" value="1"/>
</dbReference>
<evidence type="ECO:0000256" key="5">
    <source>
        <dbReference type="ARBA" id="ARBA00022519"/>
    </source>
</evidence>
<feature type="domain" description="T2SS protein K second SAM-like" evidence="11">
    <location>
        <begin position="225"/>
        <end position="292"/>
    </location>
</feature>
<dbReference type="EMBL" id="BJTZ01000015">
    <property type="protein sequence ID" value="GEK14438.1"/>
    <property type="molecule type" value="Genomic_DNA"/>
</dbReference>
<dbReference type="PANTHER" id="PTHR38831">
    <property type="entry name" value="TYPE II SECRETION SYSTEM PROTEIN K"/>
    <property type="match status" value="1"/>
</dbReference>
<evidence type="ECO:0000256" key="6">
    <source>
        <dbReference type="ARBA" id="ARBA00022692"/>
    </source>
</evidence>
<dbReference type="Gene3D" id="3.30.1300.30">
    <property type="entry name" value="GSPII I/J protein-like"/>
    <property type="match status" value="1"/>
</dbReference>
<keyword evidence="5 10" id="KW-0997">Cell inner membrane</keyword>
<keyword evidence="3 10" id="KW-0813">Transport</keyword>
<dbReference type="InterPro" id="IPR049179">
    <property type="entry name" value="T2SSK_SAM-like_2nd"/>
</dbReference>
<evidence type="ECO:0000256" key="8">
    <source>
        <dbReference type="ARBA" id="ARBA00022989"/>
    </source>
</evidence>
<evidence type="ECO:0000256" key="7">
    <source>
        <dbReference type="ARBA" id="ARBA00022927"/>
    </source>
</evidence>
<keyword evidence="7" id="KW-0653">Protein transport</keyword>
<gene>
    <name evidence="13" type="primary">gspK</name>
    <name evidence="13" type="ORF">AFI02nite_24740</name>
</gene>
<dbReference type="SUPFAM" id="SSF54523">
    <property type="entry name" value="Pili subunits"/>
    <property type="match status" value="1"/>
</dbReference>
<dbReference type="Proteomes" id="UP000321787">
    <property type="component" value="Unassembled WGS sequence"/>
</dbReference>
<dbReference type="NCBIfam" id="NF037980">
    <property type="entry name" value="T2SS_GspK"/>
    <property type="match status" value="1"/>
</dbReference>
<evidence type="ECO:0000256" key="4">
    <source>
        <dbReference type="ARBA" id="ARBA00022475"/>
    </source>
</evidence>
<dbReference type="Gene3D" id="1.10.40.60">
    <property type="entry name" value="EpsJ-like"/>
    <property type="match status" value="2"/>
</dbReference>
<comment type="subcellular location">
    <subcellularLocation>
        <location evidence="1 10">Cell inner membrane</location>
    </subcellularLocation>
</comment>
<evidence type="ECO:0000259" key="11">
    <source>
        <dbReference type="Pfam" id="PF03934"/>
    </source>
</evidence>
<dbReference type="InterPro" id="IPR005628">
    <property type="entry name" value="GspK"/>
</dbReference>
<evidence type="ECO:0000313" key="14">
    <source>
        <dbReference type="Proteomes" id="UP000321787"/>
    </source>
</evidence>
<name>A0A510UIH4_ALIFS</name>
<dbReference type="InterPro" id="IPR045584">
    <property type="entry name" value="Pilin-like"/>
</dbReference>
<evidence type="ECO:0000259" key="12">
    <source>
        <dbReference type="Pfam" id="PF21687"/>
    </source>
</evidence>
<evidence type="ECO:0000256" key="3">
    <source>
        <dbReference type="ARBA" id="ARBA00022448"/>
    </source>
</evidence>
<dbReference type="RefSeq" id="WP_146864742.1">
    <property type="nucleotide sequence ID" value="NZ_BJTZ01000015.1"/>
</dbReference>
<protein>
    <recommendedName>
        <fullName evidence="10">Type II secretion system protein K</fullName>
    </recommendedName>
</protein>
<evidence type="ECO:0000256" key="10">
    <source>
        <dbReference type="PIRNR" id="PIRNR002786"/>
    </source>
</evidence>
<evidence type="ECO:0000256" key="9">
    <source>
        <dbReference type="ARBA" id="ARBA00023136"/>
    </source>
</evidence>
<comment type="caution">
    <text evidence="13">The sequence shown here is derived from an EMBL/GenBank/DDBJ whole genome shotgun (WGS) entry which is preliminary data.</text>
</comment>
<dbReference type="Pfam" id="PF21687">
    <property type="entry name" value="T2SSK_1st"/>
    <property type="match status" value="1"/>
</dbReference>
<dbReference type="AlphaFoldDB" id="A0A510UIH4"/>
<dbReference type="GO" id="GO:0009306">
    <property type="term" value="P:protein secretion"/>
    <property type="evidence" value="ECO:0007669"/>
    <property type="project" value="InterPro"/>
</dbReference>
<dbReference type="InterPro" id="IPR049031">
    <property type="entry name" value="T2SSK_SAM-like_1st"/>
</dbReference>
<proteinExistence type="inferred from homology"/>
<evidence type="ECO:0000313" key="13">
    <source>
        <dbReference type="EMBL" id="GEK14438.1"/>
    </source>
</evidence>
<organism evidence="13 14">
    <name type="scientific">Aliivibrio fischeri</name>
    <name type="common">Vibrio fischeri</name>
    <dbReference type="NCBI Taxonomy" id="668"/>
    <lineage>
        <taxon>Bacteria</taxon>
        <taxon>Pseudomonadati</taxon>
        <taxon>Pseudomonadota</taxon>
        <taxon>Gammaproteobacteria</taxon>
        <taxon>Vibrionales</taxon>
        <taxon>Vibrionaceae</taxon>
        <taxon>Aliivibrio</taxon>
    </lineage>
</organism>
<dbReference type="SUPFAM" id="SSF158544">
    <property type="entry name" value="GspK insert domain-like"/>
    <property type="match status" value="2"/>
</dbReference>